<reference evidence="1 2" key="1">
    <citation type="journal article" date="2011" name="J. Biotechnol.">
        <title>High-quality genome sequence of Pichia pastoris CBS7435.</title>
        <authorList>
            <person name="Kuberl A."/>
            <person name="Schneider J."/>
            <person name="Thallinger G.G."/>
            <person name="Anderl I."/>
            <person name="Wibberg D."/>
            <person name="Hajek T."/>
            <person name="Jaenicke S."/>
            <person name="Brinkrolf K."/>
            <person name="Goesmann A."/>
            <person name="Szczepanowski R."/>
            <person name="Puhler A."/>
            <person name="Schwab H."/>
            <person name="Glieder A."/>
            <person name="Pichler H."/>
        </authorList>
    </citation>
    <scope>NUCLEOTIDE SEQUENCE [LARGE SCALE GENOMIC DNA]</scope>
    <source>
        <strain evidence="2">ATCC 76273 / CBS 7435 / CECT 11047 / NRRL Y-11430 / Wegner 21-1</strain>
    </source>
</reference>
<evidence type="ECO:0000313" key="1">
    <source>
        <dbReference type="EMBL" id="CCA37685.1"/>
    </source>
</evidence>
<gene>
    <name evidence="1" type="ordered locus">PP7435_Chr1-1575</name>
</gene>
<dbReference type="AlphaFoldDB" id="F2QQK7"/>
<reference key="2">
    <citation type="submission" date="2011-04" db="EMBL/GenBank/DDBJ databases">
        <title>High-quality genome sequence of Pichia pastoris CBS 7435.</title>
        <authorList>
            <person name="Kueberl A."/>
            <person name="Schneider J."/>
            <person name="Thallinger G.G."/>
            <person name="Anderl I."/>
            <person name="Wibberg D."/>
            <person name="Hajek T."/>
            <person name="Jaenicke S."/>
            <person name="Brinkrolf K."/>
            <person name="Goesmann A."/>
            <person name="Szczepanowski R."/>
            <person name="Puehler A."/>
            <person name="Schwab H."/>
            <person name="Glieder A."/>
            <person name="Pichler H."/>
        </authorList>
    </citation>
    <scope>NUCLEOTIDE SEQUENCE</scope>
    <source>
        <strain>CBS 7435</strain>
    </source>
</reference>
<dbReference type="HOGENOM" id="CLU_2027583_0_0_1"/>
<protein>
    <submittedName>
        <fullName evidence="1">Uncharacterized protein</fullName>
    </submittedName>
</protein>
<keyword evidence="2" id="KW-1185">Reference proteome</keyword>
<sequence length="122" mass="13644">MVAAVPNKALASRSFKCSYAANNLFYIAGDGCIREIQWVSFRVSTEEVWLIVWSRNSRISDIEARSDPALCHPKSDLVQLEIGVAPVNTTSLKLYWPLLGKERRFLRGSTEARLAIDTSSLV</sequence>
<evidence type="ECO:0000313" key="2">
    <source>
        <dbReference type="Proteomes" id="UP000006853"/>
    </source>
</evidence>
<name>F2QQK7_KOMPC</name>
<organism evidence="1 2">
    <name type="scientific">Komagataella phaffii (strain ATCC 76273 / CBS 7435 / CECT 11047 / NRRL Y-11430 / Wegner 21-1)</name>
    <name type="common">Yeast</name>
    <name type="synonym">Pichia pastoris</name>
    <dbReference type="NCBI Taxonomy" id="981350"/>
    <lineage>
        <taxon>Eukaryota</taxon>
        <taxon>Fungi</taxon>
        <taxon>Dikarya</taxon>
        <taxon>Ascomycota</taxon>
        <taxon>Saccharomycotina</taxon>
        <taxon>Pichiomycetes</taxon>
        <taxon>Pichiales</taxon>
        <taxon>Pichiaceae</taxon>
        <taxon>Komagataella</taxon>
    </lineage>
</organism>
<proteinExistence type="predicted"/>
<accession>F2QQK7</accession>
<dbReference type="EMBL" id="FR839628">
    <property type="protein sequence ID" value="CCA37685.1"/>
    <property type="molecule type" value="Genomic_DNA"/>
</dbReference>
<reference evidence="1 2" key="3">
    <citation type="journal article" date="2016" name="FEMS Yeast Res.">
        <title>Curation of the genome annotation of Pichia pastoris (Komagataella phaffii) CBS7435 from gene level to protein function.</title>
        <authorList>
            <person name="Valli M."/>
            <person name="Tatto N.E."/>
            <person name="Peymann A."/>
            <person name="Gruber C."/>
            <person name="Landes N."/>
            <person name="Ekker H."/>
            <person name="Thallinger G.G."/>
            <person name="Mattanovich D."/>
            <person name="Gasser B."/>
            <person name="Graf A.B."/>
        </authorList>
    </citation>
    <scope>GENOME REANNOTATION</scope>
    <source>
        <strain evidence="1 2">ATCC 76273 / CBS 7435 / CECT 11047 / NRRL Y-11430 / Wegner 21-1</strain>
    </source>
</reference>
<dbReference type="Proteomes" id="UP000006853">
    <property type="component" value="Chromosome 1"/>
</dbReference>